<gene>
    <name evidence="3" type="ORF">I5677_02660</name>
</gene>
<dbReference type="InterPro" id="IPR011042">
    <property type="entry name" value="6-blade_b-propeller_TolB-like"/>
</dbReference>
<keyword evidence="1" id="KW-1133">Transmembrane helix</keyword>
<evidence type="ECO:0000256" key="1">
    <source>
        <dbReference type="SAM" id="Phobius"/>
    </source>
</evidence>
<dbReference type="Proteomes" id="UP000623269">
    <property type="component" value="Unassembled WGS sequence"/>
</dbReference>
<dbReference type="Pfam" id="PF16472">
    <property type="entry name" value="DUF5050"/>
    <property type="match status" value="1"/>
</dbReference>
<dbReference type="PANTHER" id="PTHR32256">
    <property type="match status" value="1"/>
</dbReference>
<proteinExistence type="predicted"/>
<sequence length="342" mass="39338">MFQSVKKVLSFLVIITILAIVGIFFYTHNRTFYNDEELIGNTSGNIYNGGLFAEINGKIYFSNDNDDGSLYSMNSDCSSVKKVHDDKAAYINVDDNYIYYVRANNTRENNPGHIFTFNNTGVYRINQNGKNIKVISNNPGSYLTLNGNYVYYQNYDVENGLFLYRSKIDGEMKRLLLEEAVVPAGVMNNKLYYTGFTKDHNINTLDLSSFTENTYVSGNFAFPIFQGQYIYYMDLSNNYTINRMNLDGSNPTVLVQERCSTYNITNTGKYLYYQIDEMENSKICRLNLQTMETEVLLEGYYKQIHVTENYVFFKEFENTRTFVLSADGSSKLGTFDPPVLSK</sequence>
<dbReference type="EMBL" id="JAEAGR010000002">
    <property type="protein sequence ID" value="MBH1939794.1"/>
    <property type="molecule type" value="Genomic_DNA"/>
</dbReference>
<organism evidence="3 4">
    <name type="scientific">Mobilitalea sibirica</name>
    <dbReference type="NCBI Taxonomy" id="1462919"/>
    <lineage>
        <taxon>Bacteria</taxon>
        <taxon>Bacillati</taxon>
        <taxon>Bacillota</taxon>
        <taxon>Clostridia</taxon>
        <taxon>Lachnospirales</taxon>
        <taxon>Lachnospiraceae</taxon>
        <taxon>Mobilitalea</taxon>
    </lineage>
</organism>
<evidence type="ECO:0000259" key="2">
    <source>
        <dbReference type="Pfam" id="PF16472"/>
    </source>
</evidence>
<keyword evidence="1" id="KW-0812">Transmembrane</keyword>
<feature type="transmembrane region" description="Helical" evidence="1">
    <location>
        <begin position="7"/>
        <end position="26"/>
    </location>
</feature>
<name>A0A8J7H0R0_9FIRM</name>
<evidence type="ECO:0000313" key="4">
    <source>
        <dbReference type="Proteomes" id="UP000623269"/>
    </source>
</evidence>
<dbReference type="PANTHER" id="PTHR32256:SF17">
    <property type="entry name" value="EGF-LIKE DOMAIN-CONTAINING PROTEIN"/>
    <property type="match status" value="1"/>
</dbReference>
<comment type="caution">
    <text evidence="3">The sequence shown here is derived from an EMBL/GenBank/DDBJ whole genome shotgun (WGS) entry which is preliminary data.</text>
</comment>
<evidence type="ECO:0000313" key="3">
    <source>
        <dbReference type="EMBL" id="MBH1939794.1"/>
    </source>
</evidence>
<keyword evidence="4" id="KW-1185">Reference proteome</keyword>
<keyword evidence="1" id="KW-0472">Membrane</keyword>
<dbReference type="InterPro" id="IPR032485">
    <property type="entry name" value="LRP1-like_beta_prop"/>
</dbReference>
<dbReference type="Gene3D" id="2.120.10.30">
    <property type="entry name" value="TolB, C-terminal domain"/>
    <property type="match status" value="1"/>
</dbReference>
<dbReference type="AlphaFoldDB" id="A0A8J7H0R0"/>
<feature type="domain" description="Prolow-density lipoprotein receptor-related protein 1-like beta-propeller" evidence="2">
    <location>
        <begin position="41"/>
        <end position="320"/>
    </location>
</feature>
<accession>A0A8J7H0R0</accession>
<dbReference type="SUPFAM" id="SSF63825">
    <property type="entry name" value="YWTD domain"/>
    <property type="match status" value="1"/>
</dbReference>
<dbReference type="RefSeq" id="WP_197660020.1">
    <property type="nucleotide sequence ID" value="NZ_JAEAGR010000002.1"/>
</dbReference>
<dbReference type="InterPro" id="IPR053369">
    <property type="entry name" value="SrfA-induced_signal"/>
</dbReference>
<protein>
    <submittedName>
        <fullName evidence="3">DUF5050 domain-containing protein</fullName>
    </submittedName>
</protein>
<reference evidence="3" key="1">
    <citation type="submission" date="2020-12" db="EMBL/GenBank/DDBJ databases">
        <title>M. sibirica DSM 26468T genome.</title>
        <authorList>
            <person name="Thieme N."/>
            <person name="Rettenmaier R."/>
            <person name="Zverlov V."/>
            <person name="Liebl W."/>
        </authorList>
    </citation>
    <scope>NUCLEOTIDE SEQUENCE</scope>
    <source>
        <strain evidence="3">DSM 26468</strain>
    </source>
</reference>